<dbReference type="InterPro" id="IPR023198">
    <property type="entry name" value="PGP-like_dom2"/>
</dbReference>
<accession>A0A0D3KVQ0</accession>
<sequence>MSLPDGQRTVGSHFVADADLAGLLFDCDGTLIDTMPLFYHSWAEVCPQHGLSMSEDDFYGFAGKPLPDIVREMHRAQKGTDATDAFVAAFLAEKKRAHLQAEEKIGAPAPIACVVALARGALARGEAANRLREHVERHLESAGLADIFNSRLGNVVCAAEVAAGARLHEMARDGTK</sequence>
<dbReference type="Gene3D" id="3.40.50.1000">
    <property type="entry name" value="HAD superfamily/HAD-like"/>
    <property type="match status" value="1"/>
</dbReference>
<dbReference type="InterPro" id="IPR041492">
    <property type="entry name" value="HAD_2"/>
</dbReference>
<dbReference type="InterPro" id="IPR051806">
    <property type="entry name" value="HAD-like_SPP"/>
</dbReference>
<name>A0A0D3KVQ0_EMIH1</name>
<protein>
    <submittedName>
        <fullName evidence="1">Uncharacterized protein</fullName>
    </submittedName>
</protein>
<dbReference type="PANTHER" id="PTHR43481:SF4">
    <property type="entry name" value="GLYCEROL-1-PHOSPHATE PHOSPHOHYDROLASE 1-RELATED"/>
    <property type="match status" value="1"/>
</dbReference>
<organism evidence="1 2">
    <name type="scientific">Emiliania huxleyi (strain CCMP1516)</name>
    <dbReference type="NCBI Taxonomy" id="280463"/>
    <lineage>
        <taxon>Eukaryota</taxon>
        <taxon>Haptista</taxon>
        <taxon>Haptophyta</taxon>
        <taxon>Prymnesiophyceae</taxon>
        <taxon>Isochrysidales</taxon>
        <taxon>Noelaerhabdaceae</taxon>
        <taxon>Emiliania</taxon>
    </lineage>
</organism>
<dbReference type="AlphaFoldDB" id="A0A0D3KVQ0"/>
<dbReference type="Pfam" id="PF13419">
    <property type="entry name" value="HAD_2"/>
    <property type="match status" value="1"/>
</dbReference>
<evidence type="ECO:0000313" key="1">
    <source>
        <dbReference type="EnsemblProtists" id="EOD39835"/>
    </source>
</evidence>
<dbReference type="Proteomes" id="UP000013827">
    <property type="component" value="Unassembled WGS sequence"/>
</dbReference>
<dbReference type="GO" id="GO:0050308">
    <property type="term" value="F:sugar-phosphatase activity"/>
    <property type="evidence" value="ECO:0007669"/>
    <property type="project" value="TreeGrafter"/>
</dbReference>
<dbReference type="EnsemblProtists" id="EOD39835">
    <property type="protein sequence ID" value="EOD39835"/>
    <property type="gene ID" value="EMIHUDRAFT_223390"/>
</dbReference>
<dbReference type="SUPFAM" id="SSF56784">
    <property type="entry name" value="HAD-like"/>
    <property type="match status" value="1"/>
</dbReference>
<dbReference type="KEGG" id="ehx:EMIHUDRAFT_223390"/>
<keyword evidence="2" id="KW-1185">Reference proteome</keyword>
<proteinExistence type="predicted"/>
<dbReference type="InterPro" id="IPR023214">
    <property type="entry name" value="HAD_sf"/>
</dbReference>
<dbReference type="HOGENOM" id="CLU_1527958_0_0_1"/>
<dbReference type="PaxDb" id="2903-EOD39835"/>
<dbReference type="Gene3D" id="1.10.150.240">
    <property type="entry name" value="Putative phosphatase, domain 2"/>
    <property type="match status" value="1"/>
</dbReference>
<reference evidence="1" key="2">
    <citation type="submission" date="2024-10" db="UniProtKB">
        <authorList>
            <consortium name="EnsemblProtists"/>
        </authorList>
    </citation>
    <scope>IDENTIFICATION</scope>
</reference>
<dbReference type="GeneID" id="17285106"/>
<dbReference type="PANTHER" id="PTHR43481">
    <property type="entry name" value="FRUCTOSE-1-PHOSPHATE PHOSPHATASE"/>
    <property type="match status" value="1"/>
</dbReference>
<reference evidence="2" key="1">
    <citation type="journal article" date="2013" name="Nature">
        <title>Pan genome of the phytoplankton Emiliania underpins its global distribution.</title>
        <authorList>
            <person name="Read B.A."/>
            <person name="Kegel J."/>
            <person name="Klute M.J."/>
            <person name="Kuo A."/>
            <person name="Lefebvre S.C."/>
            <person name="Maumus F."/>
            <person name="Mayer C."/>
            <person name="Miller J."/>
            <person name="Monier A."/>
            <person name="Salamov A."/>
            <person name="Young J."/>
            <person name="Aguilar M."/>
            <person name="Claverie J.M."/>
            <person name="Frickenhaus S."/>
            <person name="Gonzalez K."/>
            <person name="Herman E.K."/>
            <person name="Lin Y.C."/>
            <person name="Napier J."/>
            <person name="Ogata H."/>
            <person name="Sarno A.F."/>
            <person name="Shmutz J."/>
            <person name="Schroeder D."/>
            <person name="de Vargas C."/>
            <person name="Verret F."/>
            <person name="von Dassow P."/>
            <person name="Valentin K."/>
            <person name="Van de Peer Y."/>
            <person name="Wheeler G."/>
            <person name="Dacks J.B."/>
            <person name="Delwiche C.F."/>
            <person name="Dyhrman S.T."/>
            <person name="Glockner G."/>
            <person name="John U."/>
            <person name="Richards T."/>
            <person name="Worden A.Z."/>
            <person name="Zhang X."/>
            <person name="Grigoriev I.V."/>
            <person name="Allen A.E."/>
            <person name="Bidle K."/>
            <person name="Borodovsky M."/>
            <person name="Bowler C."/>
            <person name="Brownlee C."/>
            <person name="Cock J.M."/>
            <person name="Elias M."/>
            <person name="Gladyshev V.N."/>
            <person name="Groth M."/>
            <person name="Guda C."/>
            <person name="Hadaegh A."/>
            <person name="Iglesias-Rodriguez M.D."/>
            <person name="Jenkins J."/>
            <person name="Jones B.M."/>
            <person name="Lawson T."/>
            <person name="Leese F."/>
            <person name="Lindquist E."/>
            <person name="Lobanov A."/>
            <person name="Lomsadze A."/>
            <person name="Malik S.B."/>
            <person name="Marsh M.E."/>
            <person name="Mackinder L."/>
            <person name="Mock T."/>
            <person name="Mueller-Roeber B."/>
            <person name="Pagarete A."/>
            <person name="Parker M."/>
            <person name="Probert I."/>
            <person name="Quesneville H."/>
            <person name="Raines C."/>
            <person name="Rensing S.A."/>
            <person name="Riano-Pachon D.M."/>
            <person name="Richier S."/>
            <person name="Rokitta S."/>
            <person name="Shiraiwa Y."/>
            <person name="Soanes D.M."/>
            <person name="van der Giezen M."/>
            <person name="Wahlund T.M."/>
            <person name="Williams B."/>
            <person name="Wilson W."/>
            <person name="Wolfe G."/>
            <person name="Wurch L.L."/>
        </authorList>
    </citation>
    <scope>NUCLEOTIDE SEQUENCE</scope>
</reference>
<dbReference type="InterPro" id="IPR036412">
    <property type="entry name" value="HAD-like_sf"/>
</dbReference>
<dbReference type="RefSeq" id="XP_005792264.1">
    <property type="nucleotide sequence ID" value="XM_005792207.1"/>
</dbReference>
<evidence type="ECO:0000313" key="2">
    <source>
        <dbReference type="Proteomes" id="UP000013827"/>
    </source>
</evidence>